<dbReference type="Gene3D" id="3.30.420.10">
    <property type="entry name" value="Ribonuclease H-like superfamily/Ribonuclease H"/>
    <property type="match status" value="1"/>
</dbReference>
<dbReference type="Gene3D" id="3.10.10.10">
    <property type="entry name" value="HIV Type 1 Reverse Transcriptase, subunit A, domain 1"/>
    <property type="match status" value="1"/>
</dbReference>
<dbReference type="InterPro" id="IPR012337">
    <property type="entry name" value="RNaseH-like_sf"/>
</dbReference>
<dbReference type="PROSITE" id="PS50878">
    <property type="entry name" value="RT_POL"/>
    <property type="match status" value="1"/>
</dbReference>
<dbReference type="PANTHER" id="PTHR37984:SF5">
    <property type="entry name" value="PROTEIN NYNRIN-LIKE"/>
    <property type="match status" value="1"/>
</dbReference>
<sequence length="884" mass="100666">MLFREFTSQDGKVTSQLIVPKSMRETVMKLAHESIMSGHLATRRSVARVLAEFYWPGVQSDVKRFCQSCDVCQRTVSKGKVMRVPLDKMPLIEEPFIRVAIDLVGPLHPPTDKKNRYILTLVDYATRYPEAVALPSIETERVAEALVDMFSRIGVPREVLTDMGAQFTSSLMSEVSRLISFKQLTTTPYHPMCNGLVERFNGTLKQMLKRMCAERPRDWDKYLNAVLFAYREVPPESLGFSPFDLVYGRTVRGPMMILKELWTKEIQDPQVKSTYQYVIDLRERLENTCRLARDNLQKASKRYKVIYDRKSRSRSMKEGDQVLVLLPTDNNKLLMQWKGPFKIVKKLNKVDYQINMQGKFKTFHANLLKLYTEREPQGKGVSVVLNDSTLNNVSASVIDCSDEQQNELTDLPVCKAKEGPCDVEVSSELSPEQKLKVMDVLNSFSDVLTDLPGRTCVLQHNIQLTCEVPVRANARPIPYTMLDVVNEEVDKMITLDIIEPSISSYSSPIVIVKKKDGTNRFCIDFRALNSQTVFDAEPMPDADEIFSKLATHKVFSKLDLTKGYWQVPLTENSKRLTAFQTPKGLFQFRVMPFGLLTASATFSRLMRIVLQGLQNVDNFIDDILIYTPTFEEHLEVLKQLFIRLRKANLAAKPSKCTVAFSKVECLGHTVGNDGISPNVDKVNAIEKAKQPSTKKQLRSFLGLVGFYRKFVPNFASIALPLTDMTRKGTPNKLLWSESAEKSFLSLRKALTKFPILKLPNLKEPFVLQTDASDRGIGAVLLQDDHGKKLPVAYASRKLKGAECAYATVEKECLAIVWAIQKFRRYLYGTEFIIETDHKPLMYLNRSKLTSSRLMRWALLLQPYRFRIVAIKGRDNVGADYLSRI</sequence>
<dbReference type="GO" id="GO:0016787">
    <property type="term" value="F:hydrolase activity"/>
    <property type="evidence" value="ECO:0007669"/>
    <property type="project" value="UniProtKB-KW"/>
</dbReference>
<dbReference type="Gene3D" id="1.10.340.70">
    <property type="match status" value="1"/>
</dbReference>
<dbReference type="SUPFAM" id="SSF56672">
    <property type="entry name" value="DNA/RNA polymerases"/>
    <property type="match status" value="1"/>
</dbReference>
<feature type="domain" description="Integrase catalytic" evidence="8">
    <location>
        <begin position="91"/>
        <end position="250"/>
    </location>
</feature>
<evidence type="ECO:0000256" key="5">
    <source>
        <dbReference type="ARBA" id="ARBA00022801"/>
    </source>
</evidence>
<accession>A0AA88YGN1</accession>
<dbReference type="GO" id="GO:0003964">
    <property type="term" value="F:RNA-directed DNA polymerase activity"/>
    <property type="evidence" value="ECO:0007669"/>
    <property type="project" value="UniProtKB-KW"/>
</dbReference>
<dbReference type="Pfam" id="PF17917">
    <property type="entry name" value="RT_RNaseH"/>
    <property type="match status" value="1"/>
</dbReference>
<evidence type="ECO:0000313" key="9">
    <source>
        <dbReference type="EMBL" id="KAK3101366.1"/>
    </source>
</evidence>
<evidence type="ECO:0000256" key="1">
    <source>
        <dbReference type="ARBA" id="ARBA00022679"/>
    </source>
</evidence>
<dbReference type="InterPro" id="IPR000477">
    <property type="entry name" value="RT_dom"/>
</dbReference>
<organism evidence="9 10">
    <name type="scientific">Pinctada imbricata</name>
    <name type="common">Atlantic pearl-oyster</name>
    <name type="synonym">Pinctada martensii</name>
    <dbReference type="NCBI Taxonomy" id="66713"/>
    <lineage>
        <taxon>Eukaryota</taxon>
        <taxon>Metazoa</taxon>
        <taxon>Spiralia</taxon>
        <taxon>Lophotrochozoa</taxon>
        <taxon>Mollusca</taxon>
        <taxon>Bivalvia</taxon>
        <taxon>Autobranchia</taxon>
        <taxon>Pteriomorphia</taxon>
        <taxon>Pterioida</taxon>
        <taxon>Pterioidea</taxon>
        <taxon>Pteriidae</taxon>
        <taxon>Pinctada</taxon>
    </lineage>
</organism>
<dbReference type="Proteomes" id="UP001186944">
    <property type="component" value="Unassembled WGS sequence"/>
</dbReference>
<feature type="domain" description="Reverse transcriptase" evidence="7">
    <location>
        <begin position="493"/>
        <end position="670"/>
    </location>
</feature>
<dbReference type="InterPro" id="IPR043128">
    <property type="entry name" value="Rev_trsase/Diguanyl_cyclase"/>
</dbReference>
<comment type="caution">
    <text evidence="9">The sequence shown here is derived from an EMBL/GenBank/DDBJ whole genome shotgun (WGS) entry which is preliminary data.</text>
</comment>
<dbReference type="PANTHER" id="PTHR37984">
    <property type="entry name" value="PROTEIN CBG26694"/>
    <property type="match status" value="1"/>
</dbReference>
<dbReference type="InterPro" id="IPR001584">
    <property type="entry name" value="Integrase_cat-core"/>
</dbReference>
<evidence type="ECO:0000256" key="6">
    <source>
        <dbReference type="ARBA" id="ARBA00022918"/>
    </source>
</evidence>
<evidence type="ECO:0000256" key="2">
    <source>
        <dbReference type="ARBA" id="ARBA00022695"/>
    </source>
</evidence>
<dbReference type="InterPro" id="IPR041373">
    <property type="entry name" value="RT_RNaseH"/>
</dbReference>
<protein>
    <recommendedName>
        <fullName evidence="11">Reverse transcriptase</fullName>
    </recommendedName>
</protein>
<dbReference type="InterPro" id="IPR041588">
    <property type="entry name" value="Integrase_H2C2"/>
</dbReference>
<keyword evidence="6" id="KW-0695">RNA-directed DNA polymerase</keyword>
<dbReference type="InterPro" id="IPR043502">
    <property type="entry name" value="DNA/RNA_pol_sf"/>
</dbReference>
<dbReference type="GO" id="GO:0004519">
    <property type="term" value="F:endonuclease activity"/>
    <property type="evidence" value="ECO:0007669"/>
    <property type="project" value="UniProtKB-KW"/>
</dbReference>
<keyword evidence="4" id="KW-0255">Endonuclease</keyword>
<keyword evidence="10" id="KW-1185">Reference proteome</keyword>
<dbReference type="FunFam" id="3.30.70.270:FF:000026">
    <property type="entry name" value="Transposon Ty3-G Gag-Pol polyprotein"/>
    <property type="match status" value="1"/>
</dbReference>
<dbReference type="SUPFAM" id="SSF53098">
    <property type="entry name" value="Ribonuclease H-like"/>
    <property type="match status" value="1"/>
</dbReference>
<dbReference type="Pfam" id="PF00665">
    <property type="entry name" value="rve"/>
    <property type="match status" value="1"/>
</dbReference>
<dbReference type="FunFam" id="1.10.340.70:FF:000001">
    <property type="entry name" value="Retrovirus-related Pol polyprotein from transposon gypsy-like Protein"/>
    <property type="match status" value="1"/>
</dbReference>
<dbReference type="FunFam" id="3.10.20.370:FF:000001">
    <property type="entry name" value="Retrovirus-related Pol polyprotein from transposon 17.6-like protein"/>
    <property type="match status" value="1"/>
</dbReference>
<dbReference type="CDD" id="cd01647">
    <property type="entry name" value="RT_LTR"/>
    <property type="match status" value="1"/>
</dbReference>
<dbReference type="GO" id="GO:0003676">
    <property type="term" value="F:nucleic acid binding"/>
    <property type="evidence" value="ECO:0007669"/>
    <property type="project" value="InterPro"/>
</dbReference>
<name>A0AA88YGN1_PINIB</name>
<evidence type="ECO:0000256" key="4">
    <source>
        <dbReference type="ARBA" id="ARBA00022759"/>
    </source>
</evidence>
<keyword evidence="1" id="KW-0808">Transferase</keyword>
<evidence type="ECO:0008006" key="11">
    <source>
        <dbReference type="Google" id="ProtNLM"/>
    </source>
</evidence>
<dbReference type="GO" id="GO:0015074">
    <property type="term" value="P:DNA integration"/>
    <property type="evidence" value="ECO:0007669"/>
    <property type="project" value="InterPro"/>
</dbReference>
<keyword evidence="3" id="KW-0540">Nuclease</keyword>
<evidence type="ECO:0000256" key="3">
    <source>
        <dbReference type="ARBA" id="ARBA00022722"/>
    </source>
</evidence>
<dbReference type="Pfam" id="PF17921">
    <property type="entry name" value="Integrase_H2C2"/>
    <property type="match status" value="1"/>
</dbReference>
<evidence type="ECO:0000313" key="10">
    <source>
        <dbReference type="Proteomes" id="UP001186944"/>
    </source>
</evidence>
<keyword evidence="2" id="KW-0548">Nucleotidyltransferase</keyword>
<dbReference type="InterPro" id="IPR050951">
    <property type="entry name" value="Retrovirus_Pol_polyprotein"/>
</dbReference>
<dbReference type="CDD" id="cd09274">
    <property type="entry name" value="RNase_HI_RT_Ty3"/>
    <property type="match status" value="1"/>
</dbReference>
<dbReference type="AlphaFoldDB" id="A0AA88YGN1"/>
<keyword evidence="5" id="KW-0378">Hydrolase</keyword>
<dbReference type="EMBL" id="VSWD01000005">
    <property type="protein sequence ID" value="KAK3101366.1"/>
    <property type="molecule type" value="Genomic_DNA"/>
</dbReference>
<gene>
    <name evidence="9" type="ORF">FSP39_003030</name>
</gene>
<dbReference type="PROSITE" id="PS50994">
    <property type="entry name" value="INTEGRASE"/>
    <property type="match status" value="1"/>
</dbReference>
<dbReference type="InterPro" id="IPR036397">
    <property type="entry name" value="RNaseH_sf"/>
</dbReference>
<evidence type="ECO:0000259" key="7">
    <source>
        <dbReference type="PROSITE" id="PS50878"/>
    </source>
</evidence>
<evidence type="ECO:0000259" key="8">
    <source>
        <dbReference type="PROSITE" id="PS50994"/>
    </source>
</evidence>
<dbReference type="FunFam" id="3.30.420.10:FF:000032">
    <property type="entry name" value="Retrovirus-related Pol polyprotein from transposon 297-like Protein"/>
    <property type="match status" value="1"/>
</dbReference>
<dbReference type="Gene3D" id="3.30.70.270">
    <property type="match status" value="2"/>
</dbReference>
<proteinExistence type="predicted"/>
<reference evidence="9" key="1">
    <citation type="submission" date="2019-08" db="EMBL/GenBank/DDBJ databases">
        <title>The improved chromosome-level genome for the pearl oyster Pinctada fucata martensii using PacBio sequencing and Hi-C.</title>
        <authorList>
            <person name="Zheng Z."/>
        </authorList>
    </citation>
    <scope>NUCLEOTIDE SEQUENCE</scope>
    <source>
        <strain evidence="9">ZZ-2019</strain>
        <tissue evidence="9">Adductor muscle</tissue>
    </source>
</reference>
<dbReference type="Pfam" id="PF00078">
    <property type="entry name" value="RVT_1"/>
    <property type="match status" value="1"/>
</dbReference>